<reference evidence="2 3" key="1">
    <citation type="submission" date="2021-06" db="EMBL/GenBank/DDBJ databases">
        <title>Caerostris extrusa draft genome.</title>
        <authorList>
            <person name="Kono N."/>
            <person name="Arakawa K."/>
        </authorList>
    </citation>
    <scope>NUCLEOTIDE SEQUENCE [LARGE SCALE GENOMIC DNA]</scope>
</reference>
<gene>
    <name evidence="2" type="ORF">CEXT_324911</name>
</gene>
<protein>
    <submittedName>
        <fullName evidence="2">Uncharacterized protein</fullName>
    </submittedName>
</protein>
<comment type="caution">
    <text evidence="2">The sequence shown here is derived from an EMBL/GenBank/DDBJ whole genome shotgun (WGS) entry which is preliminary data.</text>
</comment>
<dbReference type="Proteomes" id="UP001054945">
    <property type="component" value="Unassembled WGS sequence"/>
</dbReference>
<sequence>MRVSNSNKLKYTHSLDAFTTNETLIIMQSAVVPNPSMVFMRPMLKMKAANGTSSMTPRGPDMAQTARITAD</sequence>
<evidence type="ECO:0000256" key="1">
    <source>
        <dbReference type="SAM" id="MobiDB-lite"/>
    </source>
</evidence>
<name>A0AAV4MGA3_CAEEX</name>
<dbReference type="EMBL" id="BPLR01002212">
    <property type="protein sequence ID" value="GIX71320.1"/>
    <property type="molecule type" value="Genomic_DNA"/>
</dbReference>
<accession>A0AAV4MGA3</accession>
<evidence type="ECO:0000313" key="2">
    <source>
        <dbReference type="EMBL" id="GIX71320.1"/>
    </source>
</evidence>
<keyword evidence="3" id="KW-1185">Reference proteome</keyword>
<feature type="region of interest" description="Disordered" evidence="1">
    <location>
        <begin position="49"/>
        <end position="71"/>
    </location>
</feature>
<dbReference type="AlphaFoldDB" id="A0AAV4MGA3"/>
<evidence type="ECO:0000313" key="3">
    <source>
        <dbReference type="Proteomes" id="UP001054945"/>
    </source>
</evidence>
<organism evidence="2 3">
    <name type="scientific">Caerostris extrusa</name>
    <name type="common">Bark spider</name>
    <name type="synonym">Caerostris bankana</name>
    <dbReference type="NCBI Taxonomy" id="172846"/>
    <lineage>
        <taxon>Eukaryota</taxon>
        <taxon>Metazoa</taxon>
        <taxon>Ecdysozoa</taxon>
        <taxon>Arthropoda</taxon>
        <taxon>Chelicerata</taxon>
        <taxon>Arachnida</taxon>
        <taxon>Araneae</taxon>
        <taxon>Araneomorphae</taxon>
        <taxon>Entelegynae</taxon>
        <taxon>Araneoidea</taxon>
        <taxon>Araneidae</taxon>
        <taxon>Caerostris</taxon>
    </lineage>
</organism>
<proteinExistence type="predicted"/>